<name>A0ACA9P4D4_9GLOM</name>
<reference evidence="1" key="1">
    <citation type="submission" date="2021-06" db="EMBL/GenBank/DDBJ databases">
        <authorList>
            <person name="Kallberg Y."/>
            <person name="Tangrot J."/>
            <person name="Rosling A."/>
        </authorList>
    </citation>
    <scope>NUCLEOTIDE SEQUENCE</scope>
    <source>
        <strain evidence="1">CL356</strain>
    </source>
</reference>
<comment type="caution">
    <text evidence="1">The sequence shown here is derived from an EMBL/GenBank/DDBJ whole genome shotgun (WGS) entry which is preliminary data.</text>
</comment>
<dbReference type="EMBL" id="CAJVPT010027330">
    <property type="protein sequence ID" value="CAG8683176.1"/>
    <property type="molecule type" value="Genomic_DNA"/>
</dbReference>
<sequence>IDGSPIWWPQQLLVLPTLHDMNEGPNCRILVVASSKEIGASLIKRIRKSDEGTDGERIKWEISNKYYDAEVHFHHVPWKTAPSSLEQGIPAVDYEYMLGRYTSEWEKLNAEVMLAVATGSGNLEIDAAEDFCSEVGFEFIDAGDDDEEIPPDEALQTIMWPTMRRKATKSHKSQASIEKSKGPVERVQASDMEKEKANLEAWLESDDPWPKRTTETAAGLTFEDDFAEFVSAPQDSTATTPAPATPSAIIGNKAEDEKDHDSDDLEFEFRPDDDDYRELLDDEMPSAQEILMTSQRLFGRSLASQTDKDEGGEEGEDVVGEYDLGSLMAALQSMKEEIADITDEEEKRKAAARVALGLVWGLEGGKGL</sequence>
<proteinExistence type="predicted"/>
<organism evidence="1 2">
    <name type="scientific">Acaulospora colombiana</name>
    <dbReference type="NCBI Taxonomy" id="27376"/>
    <lineage>
        <taxon>Eukaryota</taxon>
        <taxon>Fungi</taxon>
        <taxon>Fungi incertae sedis</taxon>
        <taxon>Mucoromycota</taxon>
        <taxon>Glomeromycotina</taxon>
        <taxon>Glomeromycetes</taxon>
        <taxon>Diversisporales</taxon>
        <taxon>Acaulosporaceae</taxon>
        <taxon>Acaulospora</taxon>
    </lineage>
</organism>
<feature type="non-terminal residue" evidence="1">
    <location>
        <position position="1"/>
    </location>
</feature>
<evidence type="ECO:0000313" key="1">
    <source>
        <dbReference type="EMBL" id="CAG8683176.1"/>
    </source>
</evidence>
<accession>A0ACA9P4D4</accession>
<evidence type="ECO:0000313" key="2">
    <source>
        <dbReference type="Proteomes" id="UP000789525"/>
    </source>
</evidence>
<protein>
    <submittedName>
        <fullName evidence="1">7035_t:CDS:1</fullName>
    </submittedName>
</protein>
<dbReference type="Proteomes" id="UP000789525">
    <property type="component" value="Unassembled WGS sequence"/>
</dbReference>
<gene>
    <name evidence="1" type="ORF">ACOLOM_LOCUS9430</name>
</gene>
<keyword evidence="2" id="KW-1185">Reference proteome</keyword>